<feature type="transmembrane region" description="Helical" evidence="1">
    <location>
        <begin position="187"/>
        <end position="207"/>
    </location>
</feature>
<sequence length="226" mass="25712">MYFRKAFRAYSTMLILTSPSIRGGCLLVQAVIFPIPVFDDVHYQLIQTDAQAAADDVILRGMEVRCDIELVHAFSFASFWSRFPVMYPSVNCFSRPLSFINFSATCWAMINFSVILHSSHSISVVLVRRMPRKASMARVIMMTLQISCTSPDFQSPVMGVIRPAKPATHPTMVQQLPAVARDSFLRYSYLSIWVFLLWLSGVGYPWWDLRRIGRLVIFLTASSRLA</sequence>
<dbReference type="EMBL" id="BK015961">
    <property type="protein sequence ID" value="DAF87259.1"/>
    <property type="molecule type" value="Genomic_DNA"/>
</dbReference>
<evidence type="ECO:0000313" key="2">
    <source>
        <dbReference type="EMBL" id="DAF87259.1"/>
    </source>
</evidence>
<keyword evidence="1" id="KW-0472">Membrane</keyword>
<protein>
    <submittedName>
        <fullName evidence="2">Uncharacterized protein</fullName>
    </submittedName>
</protein>
<keyword evidence="1" id="KW-0812">Transmembrane</keyword>
<feature type="transmembrane region" description="Helical" evidence="1">
    <location>
        <begin position="12"/>
        <end position="35"/>
    </location>
</feature>
<name>A0A8S5TYI7_9CAUD</name>
<proteinExistence type="predicted"/>
<keyword evidence="1" id="KW-1133">Transmembrane helix</keyword>
<feature type="transmembrane region" description="Helical" evidence="1">
    <location>
        <begin position="107"/>
        <end position="127"/>
    </location>
</feature>
<reference evidence="2" key="1">
    <citation type="journal article" date="2021" name="Proc. Natl. Acad. Sci. U.S.A.">
        <title>A Catalog of Tens of Thousands of Viruses from Human Metagenomes Reveals Hidden Associations with Chronic Diseases.</title>
        <authorList>
            <person name="Tisza M.J."/>
            <person name="Buck C.B."/>
        </authorList>
    </citation>
    <scope>NUCLEOTIDE SEQUENCE</scope>
    <source>
        <strain evidence="2">CtDsE1</strain>
    </source>
</reference>
<accession>A0A8S5TYI7</accession>
<organism evidence="2">
    <name type="scientific">Siphoviridae sp. ctDsE1</name>
    <dbReference type="NCBI Taxonomy" id="2825390"/>
    <lineage>
        <taxon>Viruses</taxon>
        <taxon>Duplodnaviria</taxon>
        <taxon>Heunggongvirae</taxon>
        <taxon>Uroviricota</taxon>
        <taxon>Caudoviricetes</taxon>
    </lineage>
</organism>
<evidence type="ECO:0000256" key="1">
    <source>
        <dbReference type="SAM" id="Phobius"/>
    </source>
</evidence>